<dbReference type="InterPro" id="IPR001609">
    <property type="entry name" value="Myosin_head_motor_dom-like"/>
</dbReference>
<sequence length="1295" mass="147079">MNDPIYQIKLIASTKRLSFHHFFKSHQIFKQLCKMEVSSRGSTASNGFERAVWAPDSQLGYVLGDIVDIGAEMLSIKRRDNQQIIQASHDVVFPADENLEKVVDDNCSLMYLNEGTLLHNCHQRYEKKQIYTYVANILVSINPYEPQRELYSTETIASYRGKSLGQMAPHIYALTDKAYRDMRRTGEAQSLIVSGESGAGKTESQKAVLKYLCENWGKEAGPIQQRLLETNPILEAFGNAKTTRNNNSSRFGKFVEIHFNNKHLVTGGFVSHYLLEKSRICTQASNERNYHIFYQLIAGADDEMYKVFGLSSPDRFNYLKRGTLDFFVRPENEKPINKERFAAGASTSVDRIVDDAGDFANLMRCLEKCGLDRPQIMQIFGIVAAILHLGNIDFVACNDGGKEGSNLTPGSENSCGCAARLLGIDDQQLRMALTSRAMQTTRGGSKGTLYMVPLKPTEALAARDALAKAIYSRLFDWIVATINKSIPFNDSHSYIGVLDIAGFEFFTINSFEQFCINYCNEKLQNFFNERILKQEQELYEKEGLGVEKITYVDNQDCIDLFERRGTGMLDLLDEEMRLPKPLHTHFTTAVHDSNKKHFRLDAPRKSLLKEHRGMRDDDGLLVRHFAGTVCYETAQFIEKNNDALHASLEALFEASSTPLIKLLFETPQEMPATPGGSLLSTPSRAKRLVVPSVGSKFRAQLAVLLEKLSHTGTHFVRCVKPNSSMSPWCFDGSSVLSQLRCAGMGSVLRLMQNGYPSRTGFSDLYTMYASVLPPEIARLDPRLFCKCLFRVLGLDNDDFKFGMTKIFFRPAKFAEFDQLLRQDVDAMKGLVDKVKTWLHTVRWRKAQYGVWSVIKLKNKLLYRAEQVTMMQKYARGFLVRQKFLSRFAVYRKAVNLQTRGFEMKNLVSELSPTSRKAWEAEVSESEKALELLVNFCKDQNVELDRIIVDYEKGVAHVDKMISDLRGQLAADEAARLAEIERKMVEEREREEKEQQEAILKAQEVERYEAKRREMEAERVRVEAEFQKRQAEEKAREMTALAEEQEKRAREEQKRLDGLVAARLASEKGAQATMIESPAPPTIVIGSSTPSGNSSQPKRAKLDLASWKYSDLRETINTAQDADLLAACKEEFHRRLRVYNGWKQKNANDQAKEKPRAVPLAMKKKTEMNNNESTEASPVPKSYQANHPMHIAGPQRYFKVPLSIGRNLGSMRFEKSGAQYGFWYGHFNGQWIQRQIEISNNKAPVVLSAGRDDFEMCQVPLNVTQLPTLRGAEILEDDFEAMWDHVNGKKQGAMIH</sequence>
<evidence type="ECO:0000313" key="13">
    <source>
        <dbReference type="Proteomes" id="UP000887575"/>
    </source>
</evidence>
<dbReference type="GO" id="GO:0000146">
    <property type="term" value="F:microfilament motor activity"/>
    <property type="evidence" value="ECO:0007669"/>
    <property type="project" value="TreeGrafter"/>
</dbReference>
<dbReference type="Gene3D" id="1.20.120.720">
    <property type="entry name" value="Myosin VI head, motor domain, U50 subdomain"/>
    <property type="match status" value="1"/>
</dbReference>
<evidence type="ECO:0000256" key="6">
    <source>
        <dbReference type="ARBA" id="ARBA00022860"/>
    </source>
</evidence>
<dbReference type="GO" id="GO:0005886">
    <property type="term" value="C:plasma membrane"/>
    <property type="evidence" value="ECO:0007669"/>
    <property type="project" value="TreeGrafter"/>
</dbReference>
<feature type="coiled-coil region" evidence="11">
    <location>
        <begin position="969"/>
        <end position="1061"/>
    </location>
</feature>
<evidence type="ECO:0000256" key="9">
    <source>
        <dbReference type="ARBA" id="ARBA00023203"/>
    </source>
</evidence>
<dbReference type="PANTHER" id="PTHR13140">
    <property type="entry name" value="MYOSIN"/>
    <property type="match status" value="1"/>
</dbReference>
<evidence type="ECO:0000256" key="2">
    <source>
        <dbReference type="ARBA" id="ARBA00022490"/>
    </source>
</evidence>
<accession>A0AAF3FTA9</accession>
<keyword evidence="13" id="KW-1185">Reference proteome</keyword>
<dbReference type="Gene3D" id="1.10.10.820">
    <property type="match status" value="1"/>
</dbReference>
<dbReference type="CDD" id="cd22249">
    <property type="entry name" value="UDM1_RNF168_RNF169-like"/>
    <property type="match status" value="1"/>
</dbReference>
<proteinExistence type="inferred from homology"/>
<organism evidence="13 14">
    <name type="scientific">Mesorhabditis belari</name>
    <dbReference type="NCBI Taxonomy" id="2138241"/>
    <lineage>
        <taxon>Eukaryota</taxon>
        <taxon>Metazoa</taxon>
        <taxon>Ecdysozoa</taxon>
        <taxon>Nematoda</taxon>
        <taxon>Chromadorea</taxon>
        <taxon>Rhabditida</taxon>
        <taxon>Rhabditina</taxon>
        <taxon>Rhabditomorpha</taxon>
        <taxon>Rhabditoidea</taxon>
        <taxon>Rhabditidae</taxon>
        <taxon>Mesorhabditinae</taxon>
        <taxon>Mesorhabditis</taxon>
    </lineage>
</organism>
<keyword evidence="7 10" id="KW-0518">Myosin</keyword>
<dbReference type="InterPro" id="IPR008989">
    <property type="entry name" value="Myosin_S1_N"/>
</dbReference>
<evidence type="ECO:0000256" key="3">
    <source>
        <dbReference type="ARBA" id="ARBA00022553"/>
    </source>
</evidence>
<feature type="region of interest" description="Actin-binding" evidence="10">
    <location>
        <begin position="701"/>
        <end position="723"/>
    </location>
</feature>
<dbReference type="WBParaSite" id="MBELARI_LOCUS9033">
    <property type="protein sequence ID" value="MBELARI_LOCUS9033"/>
    <property type="gene ID" value="MBELARI_LOCUS9033"/>
</dbReference>
<evidence type="ECO:0000256" key="8">
    <source>
        <dbReference type="ARBA" id="ARBA00023175"/>
    </source>
</evidence>
<dbReference type="CDD" id="cd01382">
    <property type="entry name" value="MYSc_Myo6"/>
    <property type="match status" value="1"/>
</dbReference>
<dbReference type="Pfam" id="PF00063">
    <property type="entry name" value="Myosin_head"/>
    <property type="match status" value="1"/>
</dbReference>
<protein>
    <submittedName>
        <fullName evidence="14">Myosin motor domain-containing protein</fullName>
    </submittedName>
</protein>
<dbReference type="PRINTS" id="PR00193">
    <property type="entry name" value="MYOSINHEAVY"/>
</dbReference>
<dbReference type="Gene3D" id="3.30.70.1590">
    <property type="match status" value="1"/>
</dbReference>
<evidence type="ECO:0000259" key="12">
    <source>
        <dbReference type="PROSITE" id="PS51456"/>
    </source>
</evidence>
<name>A0AAF3FTA9_9BILA</name>
<dbReference type="InterPro" id="IPR027417">
    <property type="entry name" value="P-loop_NTPase"/>
</dbReference>
<keyword evidence="2" id="KW-0963">Cytoplasm</keyword>
<dbReference type="SMART" id="SM00242">
    <property type="entry name" value="MYSc"/>
    <property type="match status" value="1"/>
</dbReference>
<dbReference type="FunFam" id="1.20.58.530:FF:000006">
    <property type="entry name" value="Putative unconventional myosin-VI"/>
    <property type="match status" value="1"/>
</dbReference>
<dbReference type="GO" id="GO:0005516">
    <property type="term" value="F:calmodulin binding"/>
    <property type="evidence" value="ECO:0007669"/>
    <property type="project" value="UniProtKB-KW"/>
</dbReference>
<dbReference type="Gene3D" id="1.20.58.530">
    <property type="match status" value="1"/>
</dbReference>
<reference evidence="14" key="1">
    <citation type="submission" date="2024-02" db="UniProtKB">
        <authorList>
            <consortium name="WormBaseParasite"/>
        </authorList>
    </citation>
    <scope>IDENTIFICATION</scope>
</reference>
<keyword evidence="5 10" id="KW-0067">ATP-binding</keyword>
<dbReference type="InterPro" id="IPR036961">
    <property type="entry name" value="Kinesin_motor_dom_sf"/>
</dbReference>
<dbReference type="SUPFAM" id="SSF52540">
    <property type="entry name" value="P-loop containing nucleoside triphosphate hydrolases"/>
    <property type="match status" value="1"/>
</dbReference>
<dbReference type="InterPro" id="IPR049016">
    <property type="entry name" value="MYO6_lever"/>
</dbReference>
<evidence type="ECO:0000256" key="11">
    <source>
        <dbReference type="SAM" id="Coils"/>
    </source>
</evidence>
<comment type="subcellular location">
    <subcellularLocation>
        <location evidence="1">Cytoplasm</location>
    </subcellularLocation>
</comment>
<evidence type="ECO:0000256" key="4">
    <source>
        <dbReference type="ARBA" id="ARBA00022741"/>
    </source>
</evidence>
<comment type="similarity">
    <text evidence="10">Belongs to the TRAFAC class myosin-kinesin ATPase superfamily. Myosin family.</text>
</comment>
<dbReference type="Gene3D" id="3.40.850.10">
    <property type="entry name" value="Kinesin motor domain"/>
    <property type="match status" value="1"/>
</dbReference>
<keyword evidence="3" id="KW-0597">Phosphoprotein</keyword>
<dbReference type="GO" id="GO:0030139">
    <property type="term" value="C:endocytic vesicle"/>
    <property type="evidence" value="ECO:0007669"/>
    <property type="project" value="TreeGrafter"/>
</dbReference>
<keyword evidence="6" id="KW-0112">Calmodulin-binding</keyword>
<keyword evidence="11" id="KW-0175">Coiled coil</keyword>
<evidence type="ECO:0000256" key="5">
    <source>
        <dbReference type="ARBA" id="ARBA00022840"/>
    </source>
</evidence>
<evidence type="ECO:0000256" key="10">
    <source>
        <dbReference type="PROSITE-ProRule" id="PRU00782"/>
    </source>
</evidence>
<dbReference type="Pfam" id="PF21521">
    <property type="entry name" value="MYO6_lever"/>
    <property type="match status" value="1"/>
</dbReference>
<keyword evidence="4 10" id="KW-0547">Nucleotide-binding</keyword>
<dbReference type="Proteomes" id="UP000887575">
    <property type="component" value="Unassembled WGS sequence"/>
</dbReference>
<dbReference type="Gene3D" id="2.30.30.360">
    <property type="entry name" value="Myosin S1 fragment, N-terminal"/>
    <property type="match status" value="1"/>
</dbReference>
<dbReference type="CDD" id="cd21759">
    <property type="entry name" value="CBD_MYO6-like"/>
    <property type="match status" value="1"/>
</dbReference>
<dbReference type="GO" id="GO:0051015">
    <property type="term" value="F:actin filament binding"/>
    <property type="evidence" value="ECO:0007669"/>
    <property type="project" value="InterPro"/>
</dbReference>
<dbReference type="GO" id="GO:0030048">
    <property type="term" value="P:actin filament-based movement"/>
    <property type="evidence" value="ECO:0007669"/>
    <property type="project" value="TreeGrafter"/>
</dbReference>
<keyword evidence="9 10" id="KW-0009">Actin-binding</keyword>
<feature type="binding site" evidence="10">
    <location>
        <begin position="195"/>
        <end position="202"/>
    </location>
    <ligand>
        <name>ATP</name>
        <dbReference type="ChEBI" id="CHEBI:30616"/>
    </ligand>
</feature>
<evidence type="ECO:0000256" key="7">
    <source>
        <dbReference type="ARBA" id="ARBA00023123"/>
    </source>
</evidence>
<keyword evidence="8 10" id="KW-0505">Motor protein</keyword>
<evidence type="ECO:0000313" key="14">
    <source>
        <dbReference type="WBParaSite" id="MBELARI_LOCUS9033"/>
    </source>
</evidence>
<feature type="domain" description="Myosin motor" evidence="12">
    <location>
        <begin position="101"/>
        <end position="821"/>
    </location>
</feature>
<dbReference type="Gene3D" id="6.10.220.10">
    <property type="match status" value="1"/>
</dbReference>
<dbReference type="PANTHER" id="PTHR13140:SF745">
    <property type="entry name" value="UNCONVENTIONAL MYOSIN-VI"/>
    <property type="match status" value="1"/>
</dbReference>
<dbReference type="PROSITE" id="PS51456">
    <property type="entry name" value="MYOSIN_MOTOR"/>
    <property type="match status" value="1"/>
</dbReference>
<dbReference type="GO" id="GO:0016459">
    <property type="term" value="C:myosin complex"/>
    <property type="evidence" value="ECO:0007669"/>
    <property type="project" value="UniProtKB-KW"/>
</dbReference>
<dbReference type="InterPro" id="IPR032412">
    <property type="entry name" value="Myosin-VI_CBD"/>
</dbReference>
<dbReference type="GO" id="GO:0007015">
    <property type="term" value="P:actin filament organization"/>
    <property type="evidence" value="ECO:0007669"/>
    <property type="project" value="TreeGrafter"/>
</dbReference>
<evidence type="ECO:0000256" key="1">
    <source>
        <dbReference type="ARBA" id="ARBA00004496"/>
    </source>
</evidence>
<dbReference type="Pfam" id="PF16521">
    <property type="entry name" value="Myosin-VI_CBD"/>
    <property type="match status" value="1"/>
</dbReference>
<dbReference type="InterPro" id="IPR036114">
    <property type="entry name" value="MYSc_Myo6"/>
</dbReference>
<dbReference type="GO" id="GO:0005524">
    <property type="term" value="F:ATP binding"/>
    <property type="evidence" value="ECO:0007669"/>
    <property type="project" value="UniProtKB-UniRule"/>
</dbReference>
<dbReference type="PROSITE" id="PS50096">
    <property type="entry name" value="IQ"/>
    <property type="match status" value="1"/>
</dbReference>